<dbReference type="OrthoDB" id="10047268at2759"/>
<evidence type="ECO:0000259" key="2">
    <source>
        <dbReference type="Pfam" id="PF12485"/>
    </source>
</evidence>
<sequence>MNMFCFTLGGSTESIYEPAHNPTLKDQYQCSPVRLRPRAEWGGSAPSIYTDQHQNKTELRRENRRSCVPTLALQTEDLKMDVNQACWTSTYGDKKEDLQMTIQNRPSFQSRTRETTVKKLTATHPPAQSGETAAESSQTRGRLKMFQNLVQVKKGHQSDGDNVESTTNNYCLAEVVRNNNMVLTCISRGRRTEMSSLKTTQSPQQLLQLNTRDLHGDAVDDGMWKSKPSDCSQAWSPSCHTCQNPPPEMWACSGSLSLPQSTDWDHFEKLKQEVDSKKSDLPVPQMAQSITDLHQKQKANKDVQKDEAEKMEAGHQRTFTKTHLKSRNSMESLYSLNSRKSSSSGVTSGSGCSSNRESLKLEEDLSSTKQFCCKATVHTVLKVLMDEEEDEATVADE</sequence>
<feature type="domain" description="SLy proteins associated disordered region" evidence="2">
    <location>
        <begin position="296"/>
        <end position="366"/>
    </location>
</feature>
<feature type="non-terminal residue" evidence="4">
    <location>
        <position position="397"/>
    </location>
</feature>
<evidence type="ECO:0000256" key="1">
    <source>
        <dbReference type="SAM" id="MobiDB-lite"/>
    </source>
</evidence>
<dbReference type="GeneID" id="106537157"/>
<dbReference type="STRING" id="52670.A0A2I4DCL1"/>
<dbReference type="KEGG" id="alim:106537157"/>
<organism evidence="3 4">
    <name type="scientific">Austrofundulus limnaeus</name>
    <name type="common">Annual killifish</name>
    <dbReference type="NCBI Taxonomy" id="52670"/>
    <lineage>
        <taxon>Eukaryota</taxon>
        <taxon>Metazoa</taxon>
        <taxon>Chordata</taxon>
        <taxon>Craniata</taxon>
        <taxon>Vertebrata</taxon>
        <taxon>Euteleostomi</taxon>
        <taxon>Actinopterygii</taxon>
        <taxon>Neopterygii</taxon>
        <taxon>Teleostei</taxon>
        <taxon>Neoteleostei</taxon>
        <taxon>Acanthomorphata</taxon>
        <taxon>Ovalentaria</taxon>
        <taxon>Atherinomorphae</taxon>
        <taxon>Cyprinodontiformes</taxon>
        <taxon>Rivulidae</taxon>
        <taxon>Austrofundulus</taxon>
    </lineage>
</organism>
<evidence type="ECO:0000313" key="3">
    <source>
        <dbReference type="Proteomes" id="UP000192220"/>
    </source>
</evidence>
<dbReference type="Proteomes" id="UP000192220">
    <property type="component" value="Unplaced"/>
</dbReference>
<accession>A0A2I4DCL1</accession>
<feature type="compositionally biased region" description="Basic and acidic residues" evidence="1">
    <location>
        <begin position="293"/>
        <end position="315"/>
    </location>
</feature>
<dbReference type="AlphaFoldDB" id="A0A2I4DCL1"/>
<evidence type="ECO:0000313" key="4">
    <source>
        <dbReference type="RefSeq" id="XP_013889984.1"/>
    </source>
</evidence>
<proteinExistence type="predicted"/>
<protein>
    <submittedName>
        <fullName evidence="4">Uncharacterized protein LOC106537157</fullName>
    </submittedName>
</protein>
<dbReference type="InParanoid" id="A0A2I4DCL1"/>
<name>A0A2I4DCL1_AUSLI</name>
<feature type="region of interest" description="Disordered" evidence="1">
    <location>
        <begin position="292"/>
        <end position="360"/>
    </location>
</feature>
<reference evidence="4" key="1">
    <citation type="submission" date="2025-08" db="UniProtKB">
        <authorList>
            <consortium name="RefSeq"/>
        </authorList>
    </citation>
    <scope>IDENTIFICATION</scope>
</reference>
<dbReference type="InterPro" id="IPR021090">
    <property type="entry name" value="SPIDER"/>
</dbReference>
<feature type="compositionally biased region" description="Low complexity" evidence="1">
    <location>
        <begin position="332"/>
        <end position="354"/>
    </location>
</feature>
<dbReference type="RefSeq" id="XP_013889984.1">
    <property type="nucleotide sequence ID" value="XM_014034530.1"/>
</dbReference>
<dbReference type="Pfam" id="PF12485">
    <property type="entry name" value="SPIDER"/>
    <property type="match status" value="1"/>
</dbReference>
<keyword evidence="3" id="KW-1185">Reference proteome</keyword>
<gene>
    <name evidence="4" type="primary">LOC106537157</name>
</gene>